<evidence type="ECO:0000259" key="2">
    <source>
        <dbReference type="Pfam" id="PF23566"/>
    </source>
</evidence>
<gene>
    <name evidence="3" type="ORF">BT63DRAFT_370751</name>
</gene>
<dbReference type="SUPFAM" id="SSF53067">
    <property type="entry name" value="Actin-like ATPase domain"/>
    <property type="match status" value="2"/>
</dbReference>
<accession>A0A6A6UGZ2</accession>
<evidence type="ECO:0000259" key="1">
    <source>
        <dbReference type="Pfam" id="PF02541"/>
    </source>
</evidence>
<dbReference type="PANTHER" id="PTHR30005:SF0">
    <property type="entry name" value="RETROGRADE REGULATION PROTEIN 2"/>
    <property type="match status" value="1"/>
</dbReference>
<dbReference type="GO" id="GO:0006357">
    <property type="term" value="P:regulation of transcription by RNA polymerase II"/>
    <property type="evidence" value="ECO:0007669"/>
    <property type="project" value="TreeGrafter"/>
</dbReference>
<dbReference type="PANTHER" id="PTHR30005">
    <property type="entry name" value="EXOPOLYPHOSPHATASE"/>
    <property type="match status" value="1"/>
</dbReference>
<dbReference type="EMBL" id="MU004233">
    <property type="protein sequence ID" value="KAF2670946.1"/>
    <property type="molecule type" value="Genomic_DNA"/>
</dbReference>
<keyword evidence="4" id="KW-1185">Reference proteome</keyword>
<name>A0A6A6UGZ2_9PEZI</name>
<dbReference type="InterPro" id="IPR057512">
    <property type="entry name" value="RTG2_C"/>
</dbReference>
<protein>
    <submittedName>
        <fullName evidence="3">Ppx-GppA-domain-containing protein</fullName>
    </submittedName>
</protein>
<sequence>MGSNGVRFSVTDLSPPTSRILPTLYIDRAGISLYDAQYVDGVKVPIPEDTMDAVIQTLVRFKQTCQDFGVPDNQIRIIATEATRVALNSEEYRQKIKDATSWDVEMLPKEEEGRTGAMGVASSFENVRGLMMDLGGGSTQITWLISKDGELQMSPAGSVSMPYGAAALTRGLSDANKSGGSAMSDFRDGITGSLKAAVEKIGIPEELLNDVNSPEGLNLYMSGGGFRGWGFLLMSQHAVSPYPIPIINGFKTSINQFQNTNMVQKAVQGEEEVFRVSERRASQVPAVAFLVSCVMEALPAVRNVHFAQGGVREGALFSSLDPATRAQHPFVAATKPYATADSDKIATLLWNVAPESVRPQCPILKSLAQGMYIHNSLNKDIQAAAALRSTTTGALGAVHGADHRERALLAVMLNERWGGAKALSPSDSKFRSNLLELLGDEAWMALFFGRVAALIGKVFPAGVLTSSQSSALGDTAAKVLPASLTTSTVFSVETDPETAKYEGLIDAVENIGKLGKKKHWPSSDGHKIETQITSA</sequence>
<proteinExistence type="predicted"/>
<evidence type="ECO:0000313" key="3">
    <source>
        <dbReference type="EMBL" id="KAF2670946.1"/>
    </source>
</evidence>
<dbReference type="Gene3D" id="3.30.420.150">
    <property type="entry name" value="Exopolyphosphatase. Domain 2"/>
    <property type="match status" value="1"/>
</dbReference>
<dbReference type="InterPro" id="IPR003695">
    <property type="entry name" value="Ppx_GppA_N"/>
</dbReference>
<feature type="domain" description="RTG2 C-terminal" evidence="2">
    <location>
        <begin position="328"/>
        <end position="533"/>
    </location>
</feature>
<dbReference type="Gene3D" id="3.30.420.40">
    <property type="match status" value="1"/>
</dbReference>
<feature type="domain" description="Ppx/GppA phosphatase N-terminal" evidence="1">
    <location>
        <begin position="24"/>
        <end position="321"/>
    </location>
</feature>
<dbReference type="Pfam" id="PF23566">
    <property type="entry name" value="RTG2_C"/>
    <property type="match status" value="1"/>
</dbReference>
<dbReference type="InterPro" id="IPR050273">
    <property type="entry name" value="GppA/Ppx_hydrolase"/>
</dbReference>
<dbReference type="Pfam" id="PF02541">
    <property type="entry name" value="Ppx-GppA"/>
    <property type="match status" value="1"/>
</dbReference>
<dbReference type="Proteomes" id="UP000799302">
    <property type="component" value="Unassembled WGS sequence"/>
</dbReference>
<dbReference type="OrthoDB" id="2014654at2759"/>
<dbReference type="AlphaFoldDB" id="A0A6A6UGZ2"/>
<reference evidence="3" key="1">
    <citation type="journal article" date="2020" name="Stud. Mycol.">
        <title>101 Dothideomycetes genomes: a test case for predicting lifestyles and emergence of pathogens.</title>
        <authorList>
            <person name="Haridas S."/>
            <person name="Albert R."/>
            <person name="Binder M."/>
            <person name="Bloem J."/>
            <person name="Labutti K."/>
            <person name="Salamov A."/>
            <person name="Andreopoulos B."/>
            <person name="Baker S."/>
            <person name="Barry K."/>
            <person name="Bills G."/>
            <person name="Bluhm B."/>
            <person name="Cannon C."/>
            <person name="Castanera R."/>
            <person name="Culley D."/>
            <person name="Daum C."/>
            <person name="Ezra D."/>
            <person name="Gonzalez J."/>
            <person name="Henrissat B."/>
            <person name="Kuo A."/>
            <person name="Liang C."/>
            <person name="Lipzen A."/>
            <person name="Lutzoni F."/>
            <person name="Magnuson J."/>
            <person name="Mondo S."/>
            <person name="Nolan M."/>
            <person name="Ohm R."/>
            <person name="Pangilinan J."/>
            <person name="Park H.-J."/>
            <person name="Ramirez L."/>
            <person name="Alfaro M."/>
            <person name="Sun H."/>
            <person name="Tritt A."/>
            <person name="Yoshinaga Y."/>
            <person name="Zwiers L.-H."/>
            <person name="Turgeon B."/>
            <person name="Goodwin S."/>
            <person name="Spatafora J."/>
            <person name="Crous P."/>
            <person name="Grigoriev I."/>
        </authorList>
    </citation>
    <scope>NUCLEOTIDE SEQUENCE</scope>
    <source>
        <strain evidence="3">CBS 115976</strain>
    </source>
</reference>
<dbReference type="InterPro" id="IPR043129">
    <property type="entry name" value="ATPase_NBD"/>
</dbReference>
<organism evidence="3 4">
    <name type="scientific">Microthyrium microscopicum</name>
    <dbReference type="NCBI Taxonomy" id="703497"/>
    <lineage>
        <taxon>Eukaryota</taxon>
        <taxon>Fungi</taxon>
        <taxon>Dikarya</taxon>
        <taxon>Ascomycota</taxon>
        <taxon>Pezizomycotina</taxon>
        <taxon>Dothideomycetes</taxon>
        <taxon>Dothideomycetes incertae sedis</taxon>
        <taxon>Microthyriales</taxon>
        <taxon>Microthyriaceae</taxon>
        <taxon>Microthyrium</taxon>
    </lineage>
</organism>
<evidence type="ECO:0000313" key="4">
    <source>
        <dbReference type="Proteomes" id="UP000799302"/>
    </source>
</evidence>
<dbReference type="FunFam" id="3.30.420.40:FF:000191">
    <property type="entry name" value="Retrograde regulation protein 2"/>
    <property type="match status" value="1"/>
</dbReference>